<dbReference type="KEGG" id="cten:18248021"/>
<evidence type="ECO:0000313" key="8">
    <source>
        <dbReference type="Proteomes" id="UP000000707"/>
    </source>
</evidence>
<evidence type="ECO:0000256" key="1">
    <source>
        <dbReference type="ARBA" id="ARBA00004141"/>
    </source>
</evidence>
<dbReference type="GO" id="GO:0016020">
    <property type="term" value="C:membrane"/>
    <property type="evidence" value="ECO:0007669"/>
    <property type="project" value="UniProtKB-SubCell"/>
</dbReference>
<dbReference type="OrthoDB" id="2131401at2759"/>
<evidence type="ECO:0000256" key="3">
    <source>
        <dbReference type="ARBA" id="ARBA00022692"/>
    </source>
</evidence>
<protein>
    <recommendedName>
        <fullName evidence="9">Integral membrane protein</fullName>
    </recommendedName>
</protein>
<name>G3B817_CANTC</name>
<evidence type="ECO:0000256" key="6">
    <source>
        <dbReference type="SAM" id="Phobius"/>
    </source>
</evidence>
<feature type="transmembrane region" description="Helical" evidence="6">
    <location>
        <begin position="85"/>
        <end position="106"/>
    </location>
</feature>
<dbReference type="Pfam" id="PF10190">
    <property type="entry name" value="Tmemb_170"/>
    <property type="match status" value="1"/>
</dbReference>
<dbReference type="InterPro" id="IPR019334">
    <property type="entry name" value="TMEM170A/B/YPR153W-like"/>
</dbReference>
<dbReference type="Proteomes" id="UP000000707">
    <property type="component" value="Unassembled WGS sequence"/>
</dbReference>
<keyword evidence="3 6" id="KW-0812">Transmembrane</keyword>
<proteinExistence type="inferred from homology"/>
<evidence type="ECO:0000256" key="2">
    <source>
        <dbReference type="ARBA" id="ARBA00006325"/>
    </source>
</evidence>
<comment type="subcellular location">
    <subcellularLocation>
        <location evidence="1">Membrane</location>
        <topology evidence="1">Multi-pass membrane protein</topology>
    </subcellularLocation>
</comment>
<gene>
    <name evidence="7" type="ORF">CANTEDRAFT_115795</name>
</gene>
<keyword evidence="8" id="KW-1185">Reference proteome</keyword>
<keyword evidence="4 6" id="KW-1133">Transmembrane helix</keyword>
<dbReference type="PANTHER" id="PTHR22779">
    <property type="entry name" value="SD17342P"/>
    <property type="match status" value="1"/>
</dbReference>
<dbReference type="GeneID" id="18248021"/>
<sequence length="154" mass="17549">MKIFISSLNVPIGYTTPDFPSIYWPLGEHRPEFSQSMLYYGRDVWRFTIQWYIILFCGVYSVTGLYMFVNYCVANYHSKTPSKYFVFRGVLIFVSYAFTSTMMAVISGSVVGLLTSAIYKAGSMTMSTWIPFTWAVLGVMYDICTSYSTSSVTL</sequence>
<dbReference type="AlphaFoldDB" id="G3B817"/>
<accession>G3B817</accession>
<dbReference type="PANTHER" id="PTHR22779:SF6">
    <property type="entry name" value="SD17342P"/>
    <property type="match status" value="1"/>
</dbReference>
<evidence type="ECO:0000256" key="5">
    <source>
        <dbReference type="ARBA" id="ARBA00023136"/>
    </source>
</evidence>
<reference evidence="7 8" key="1">
    <citation type="journal article" date="2011" name="Proc. Natl. Acad. Sci. U.S.A.">
        <title>Comparative genomics of xylose-fermenting fungi for enhanced biofuel production.</title>
        <authorList>
            <person name="Wohlbach D.J."/>
            <person name="Kuo A."/>
            <person name="Sato T.K."/>
            <person name="Potts K.M."/>
            <person name="Salamov A.A."/>
            <person name="LaButti K.M."/>
            <person name="Sun H."/>
            <person name="Clum A."/>
            <person name="Pangilinan J.L."/>
            <person name="Lindquist E.A."/>
            <person name="Lucas S."/>
            <person name="Lapidus A."/>
            <person name="Jin M."/>
            <person name="Gunawan C."/>
            <person name="Balan V."/>
            <person name="Dale B.E."/>
            <person name="Jeffries T.W."/>
            <person name="Zinkel R."/>
            <person name="Barry K.W."/>
            <person name="Grigoriev I.V."/>
            <person name="Gasch A.P."/>
        </authorList>
    </citation>
    <scope>NUCLEOTIDE SEQUENCE [LARGE SCALE GENOMIC DNA]</scope>
    <source>
        <strain evidence="7">ATCC 10573</strain>
        <strain evidence="8">ATCC 10573 / BCRC 21748 / CBS 615 / JCM 9827 / NBRC 10315 / NRRL Y-1498 / VKM Y-70</strain>
    </source>
</reference>
<evidence type="ECO:0000313" key="7">
    <source>
        <dbReference type="EMBL" id="EGV62861.1"/>
    </source>
</evidence>
<feature type="transmembrane region" description="Helical" evidence="6">
    <location>
        <begin position="126"/>
        <end position="144"/>
    </location>
</feature>
<feature type="transmembrane region" description="Helical" evidence="6">
    <location>
        <begin position="49"/>
        <end position="73"/>
    </location>
</feature>
<evidence type="ECO:0008006" key="9">
    <source>
        <dbReference type="Google" id="ProtNLM"/>
    </source>
</evidence>
<comment type="similarity">
    <text evidence="2">Belongs to the TMEM170 family.</text>
</comment>
<keyword evidence="5 6" id="KW-0472">Membrane</keyword>
<evidence type="ECO:0000256" key="4">
    <source>
        <dbReference type="ARBA" id="ARBA00022989"/>
    </source>
</evidence>
<dbReference type="eggNOG" id="ENOG502S0YM">
    <property type="taxonomic scope" value="Eukaryota"/>
</dbReference>
<organism evidence="8">
    <name type="scientific">Candida tenuis (strain ATCC 10573 / BCRC 21748 / CBS 615 / JCM 9827 / NBRC 10315 / NRRL Y-1498 / VKM Y-70)</name>
    <name type="common">Yeast</name>
    <name type="synonym">Yamadazyma tenuis</name>
    <dbReference type="NCBI Taxonomy" id="590646"/>
    <lineage>
        <taxon>Eukaryota</taxon>
        <taxon>Fungi</taxon>
        <taxon>Dikarya</taxon>
        <taxon>Ascomycota</taxon>
        <taxon>Saccharomycotina</taxon>
        <taxon>Pichiomycetes</taxon>
        <taxon>Debaryomycetaceae</taxon>
        <taxon>Yamadazyma</taxon>
    </lineage>
</organism>
<dbReference type="EMBL" id="GL996527">
    <property type="protein sequence ID" value="EGV62861.1"/>
    <property type="molecule type" value="Genomic_DNA"/>
</dbReference>
<dbReference type="HOGENOM" id="CLU_071343_1_0_1"/>
<dbReference type="EMBL" id="GL996527">
    <property type="protein sequence ID" value="EGV62862.1"/>
    <property type="molecule type" value="Genomic_DNA"/>
</dbReference>
<dbReference type="STRING" id="590646.G3B817"/>